<evidence type="ECO:0000256" key="1">
    <source>
        <dbReference type="ARBA" id="ARBA00004496"/>
    </source>
</evidence>
<comment type="subcellular location">
    <subcellularLocation>
        <location evidence="1">Cytoplasm</location>
    </subcellularLocation>
</comment>
<dbReference type="InterPro" id="IPR011990">
    <property type="entry name" value="TPR-like_helical_dom_sf"/>
</dbReference>
<feature type="repeat" description="TPR" evidence="5">
    <location>
        <begin position="154"/>
        <end position="187"/>
    </location>
</feature>
<evidence type="ECO:0000256" key="4">
    <source>
        <dbReference type="ARBA" id="ARBA00022803"/>
    </source>
</evidence>
<organism evidence="6 7">
    <name type="scientific">Mycena metata</name>
    <dbReference type="NCBI Taxonomy" id="1033252"/>
    <lineage>
        <taxon>Eukaryota</taxon>
        <taxon>Fungi</taxon>
        <taxon>Dikarya</taxon>
        <taxon>Basidiomycota</taxon>
        <taxon>Agaricomycotina</taxon>
        <taxon>Agaricomycetes</taxon>
        <taxon>Agaricomycetidae</taxon>
        <taxon>Agaricales</taxon>
        <taxon>Marasmiineae</taxon>
        <taxon>Mycenaceae</taxon>
        <taxon>Mycena</taxon>
    </lineage>
</organism>
<dbReference type="SUPFAM" id="SSF48452">
    <property type="entry name" value="TPR-like"/>
    <property type="match status" value="1"/>
</dbReference>
<keyword evidence="7" id="KW-1185">Reference proteome</keyword>
<proteinExistence type="predicted"/>
<sequence length="261" mass="29726">MFKRGDPFNIFDPASFESPADPAAFIARVQQDIPAMGEILNDPETMAKIVKGMQEAAAERAKTGETWYQQRLREKREWSEKGLKSEKLKEEGNKAFKNGDYKTAYVIYSACTVLSVHEPLYFLNRAAVALKLKLYDNVVQDTSTAMQRGNFKVAKALFQRAQGRLHLGDRVKADEDYTKALELEPGEPNIVKAFDELKRLRSLPPKEQAAWISRQEKADVWDIFADGELKRRIEELIGYSLDPQRSPSRAELASEEYSEDT</sequence>
<dbReference type="GO" id="GO:0005739">
    <property type="term" value="C:mitochondrion"/>
    <property type="evidence" value="ECO:0007669"/>
    <property type="project" value="TreeGrafter"/>
</dbReference>
<dbReference type="Gene3D" id="1.25.40.10">
    <property type="entry name" value="Tetratricopeptide repeat domain"/>
    <property type="match status" value="1"/>
</dbReference>
<dbReference type="Proteomes" id="UP001215598">
    <property type="component" value="Unassembled WGS sequence"/>
</dbReference>
<dbReference type="EMBL" id="JARKIB010000032">
    <property type="protein sequence ID" value="KAJ7762486.1"/>
    <property type="molecule type" value="Genomic_DNA"/>
</dbReference>
<reference evidence="6" key="1">
    <citation type="submission" date="2023-03" db="EMBL/GenBank/DDBJ databases">
        <title>Massive genome expansion in bonnet fungi (Mycena s.s.) driven by repeated elements and novel gene families across ecological guilds.</title>
        <authorList>
            <consortium name="Lawrence Berkeley National Laboratory"/>
            <person name="Harder C.B."/>
            <person name="Miyauchi S."/>
            <person name="Viragh M."/>
            <person name="Kuo A."/>
            <person name="Thoen E."/>
            <person name="Andreopoulos B."/>
            <person name="Lu D."/>
            <person name="Skrede I."/>
            <person name="Drula E."/>
            <person name="Henrissat B."/>
            <person name="Morin E."/>
            <person name="Kohler A."/>
            <person name="Barry K."/>
            <person name="LaButti K."/>
            <person name="Morin E."/>
            <person name="Salamov A."/>
            <person name="Lipzen A."/>
            <person name="Mereny Z."/>
            <person name="Hegedus B."/>
            <person name="Baldrian P."/>
            <person name="Stursova M."/>
            <person name="Weitz H."/>
            <person name="Taylor A."/>
            <person name="Grigoriev I.V."/>
            <person name="Nagy L.G."/>
            <person name="Martin F."/>
            <person name="Kauserud H."/>
        </authorList>
    </citation>
    <scope>NUCLEOTIDE SEQUENCE</scope>
    <source>
        <strain evidence="6">CBHHK182m</strain>
    </source>
</reference>
<protein>
    <submittedName>
        <fullName evidence="6">TPR-like protein</fullName>
    </submittedName>
</protein>
<dbReference type="GO" id="GO:0006626">
    <property type="term" value="P:protein targeting to mitochondrion"/>
    <property type="evidence" value="ECO:0007669"/>
    <property type="project" value="TreeGrafter"/>
</dbReference>
<accession>A0AAD7JE20</accession>
<dbReference type="AlphaFoldDB" id="A0AAD7JE20"/>
<dbReference type="PANTHER" id="PTHR45984">
    <property type="entry name" value="RNA (RNA) POLYMERASE II ASSOCIATED PROTEIN HOMOLOG"/>
    <property type="match status" value="1"/>
</dbReference>
<name>A0AAD7JE20_9AGAR</name>
<dbReference type="InterPro" id="IPR019734">
    <property type="entry name" value="TPR_rpt"/>
</dbReference>
<evidence type="ECO:0000256" key="2">
    <source>
        <dbReference type="ARBA" id="ARBA00022490"/>
    </source>
</evidence>
<dbReference type="PROSITE" id="PS50005">
    <property type="entry name" value="TPR"/>
    <property type="match status" value="1"/>
</dbReference>
<evidence type="ECO:0000313" key="7">
    <source>
        <dbReference type="Proteomes" id="UP001215598"/>
    </source>
</evidence>
<dbReference type="InterPro" id="IPR051982">
    <property type="entry name" value="CiliaryAsmbly_MitoImport"/>
</dbReference>
<comment type="caution">
    <text evidence="6">The sequence shown here is derived from an EMBL/GenBank/DDBJ whole genome shotgun (WGS) entry which is preliminary data.</text>
</comment>
<gene>
    <name evidence="6" type="ORF">B0H16DRAFT_1806974</name>
</gene>
<evidence type="ECO:0000313" key="6">
    <source>
        <dbReference type="EMBL" id="KAJ7762486.1"/>
    </source>
</evidence>
<keyword evidence="3" id="KW-0677">Repeat</keyword>
<keyword evidence="4 5" id="KW-0802">TPR repeat</keyword>
<dbReference type="SMART" id="SM00028">
    <property type="entry name" value="TPR"/>
    <property type="match status" value="3"/>
</dbReference>
<keyword evidence="2" id="KW-0963">Cytoplasm</keyword>
<dbReference type="GO" id="GO:0005829">
    <property type="term" value="C:cytosol"/>
    <property type="evidence" value="ECO:0007669"/>
    <property type="project" value="TreeGrafter"/>
</dbReference>
<dbReference type="GO" id="GO:0031072">
    <property type="term" value="F:heat shock protein binding"/>
    <property type="evidence" value="ECO:0007669"/>
    <property type="project" value="TreeGrafter"/>
</dbReference>
<dbReference type="PANTHER" id="PTHR45984:SF1">
    <property type="entry name" value="SPAG1 AXONEMAL DYNEIN ASSEMBLY FACTOR"/>
    <property type="match status" value="1"/>
</dbReference>
<evidence type="ECO:0000256" key="3">
    <source>
        <dbReference type="ARBA" id="ARBA00022737"/>
    </source>
</evidence>
<evidence type="ECO:0000256" key="5">
    <source>
        <dbReference type="PROSITE-ProRule" id="PRU00339"/>
    </source>
</evidence>